<evidence type="ECO:0000313" key="1">
    <source>
        <dbReference type="EMBL" id="SVC96697.1"/>
    </source>
</evidence>
<organism evidence="1">
    <name type="scientific">marine metagenome</name>
    <dbReference type="NCBI Taxonomy" id="408172"/>
    <lineage>
        <taxon>unclassified sequences</taxon>
        <taxon>metagenomes</taxon>
        <taxon>ecological metagenomes</taxon>
    </lineage>
</organism>
<proteinExistence type="predicted"/>
<sequence>MDFCSATDGWTLNADAAKLFGIANHSQD</sequence>
<protein>
    <submittedName>
        <fullName evidence="1">Uncharacterized protein</fullName>
    </submittedName>
</protein>
<accession>A0A382RHS7</accession>
<dbReference type="AlphaFoldDB" id="A0A382RHS7"/>
<gene>
    <name evidence="1" type="ORF">METZ01_LOCUS349551</name>
</gene>
<reference evidence="1" key="1">
    <citation type="submission" date="2018-05" db="EMBL/GenBank/DDBJ databases">
        <authorList>
            <person name="Lanie J.A."/>
            <person name="Ng W.-L."/>
            <person name="Kazmierczak K.M."/>
            <person name="Andrzejewski T.M."/>
            <person name="Davidsen T.M."/>
            <person name="Wayne K.J."/>
            <person name="Tettelin H."/>
            <person name="Glass J.I."/>
            <person name="Rusch D."/>
            <person name="Podicherti R."/>
            <person name="Tsui H.-C.T."/>
            <person name="Winkler M.E."/>
        </authorList>
    </citation>
    <scope>NUCLEOTIDE SEQUENCE</scope>
</reference>
<name>A0A382RHS7_9ZZZZ</name>
<dbReference type="EMBL" id="UINC01121493">
    <property type="protein sequence ID" value="SVC96697.1"/>
    <property type="molecule type" value="Genomic_DNA"/>
</dbReference>